<name>A0A2Z2IZ79_CORST</name>
<evidence type="ECO:0000256" key="1">
    <source>
        <dbReference type="SAM" id="MobiDB-lite"/>
    </source>
</evidence>
<sequence length="107" mass="11836">MTDVLFDEQDIAQRINRVLDETQTQRTAHLADAPSFPPSAAGRDFAGHGARIQEMLERLHARGTWRLDNIASHAEAVRTQVQEFSEADTEHSGNLTRVTPDLAGGDK</sequence>
<protein>
    <submittedName>
        <fullName evidence="2">Uncharacterized protein</fullName>
    </submittedName>
</protein>
<gene>
    <name evidence="2" type="ORF">CBE89_11410</name>
</gene>
<reference evidence="2 3" key="1">
    <citation type="submission" date="2017-05" db="EMBL/GenBank/DDBJ databases">
        <title>Complete genome sequence of Corynebacterium striatum KC-Na-1 isolated from Neophocaena asiaeorientalis in Korea.</title>
        <authorList>
            <person name="Kim J.H."/>
            <person name="Lee K."/>
        </authorList>
    </citation>
    <scope>NUCLEOTIDE SEQUENCE [LARGE SCALE GENOMIC DNA]</scope>
    <source>
        <strain evidence="2 3">KC-Na-01</strain>
    </source>
</reference>
<evidence type="ECO:0000313" key="3">
    <source>
        <dbReference type="Proteomes" id="UP000250197"/>
    </source>
</evidence>
<dbReference type="AlphaFoldDB" id="A0A2Z2IZ79"/>
<proteinExistence type="predicted"/>
<evidence type="ECO:0000313" key="2">
    <source>
        <dbReference type="EMBL" id="ART22030.1"/>
    </source>
</evidence>
<feature type="region of interest" description="Disordered" evidence="1">
    <location>
        <begin position="81"/>
        <end position="107"/>
    </location>
</feature>
<accession>A0A2Z2IZ79</accession>
<dbReference type="Proteomes" id="UP000250197">
    <property type="component" value="Chromosome"/>
</dbReference>
<feature type="region of interest" description="Disordered" evidence="1">
    <location>
        <begin position="25"/>
        <end position="45"/>
    </location>
</feature>
<dbReference type="KEGG" id="cstr:CBE89_11410"/>
<dbReference type="EMBL" id="CP021252">
    <property type="protein sequence ID" value="ART22030.1"/>
    <property type="molecule type" value="Genomic_DNA"/>
</dbReference>
<organism evidence="2 3">
    <name type="scientific">Corynebacterium striatum</name>
    <dbReference type="NCBI Taxonomy" id="43770"/>
    <lineage>
        <taxon>Bacteria</taxon>
        <taxon>Bacillati</taxon>
        <taxon>Actinomycetota</taxon>
        <taxon>Actinomycetes</taxon>
        <taxon>Mycobacteriales</taxon>
        <taxon>Corynebacteriaceae</taxon>
        <taxon>Corynebacterium</taxon>
    </lineage>
</organism>